<sequence>MQLLKRLIKHALRIIALVFGGALVVGVAVFLIAGFTAAGGNFVARQVAAMLSTPDRRITIENAGPLLGGELRVGAIALADTEGRYAEIRDLAMDWSPLDLLDSRLTASRLAASSVRIDRAPVTTAVPAETDESGFSLPVELDIGAIDLPRVELGAALATRDMLLSVTGAGQAVSERIAAQIAVKRADAPEAGVTADLVYAPADNRLRLTGELNEPQGGMVAGLLKLPGAPALRIGVDGDGQLNDWKGTVTADVDGRPTLAVEATHRLAAGLRSITAKGGGRFDALLPPTVRPLFDGETVIDLAASIDRNGAVTIETGNVATAALDLAASGRYDPKGNNDLKARLVGKTEPVPISWTSGEDTISAAIESLSLAISGPAKSASVDLKARLATLTHPQGELSGVNVAVASNTFDLSTRTGPLAATIAVAGGALANPELDRIIKAPLTVKAPLSIASDSLAFDGASIESPTIGGTASGRYGLETKALETTFELFAVPAVLPDSVAAKFEGMIGLSGKLDYALPRQIALSNLKITTGLGDVTGSANLAADDTLVADLKGHIAKLEVLAANISGSADFALTATGPLDALAAQLSLRSEEAVAAGRNLEDLIVEIAGTADRSAPKGTLRMSGKLDGQPIEGTADLVAEGGRSAIPALKIAAGTNRIEGALAFSPAFLPSGKLTFDLPEVGLLAALAGQTAAGDLKGDIVLTETDGRLSADVKASGSVLTRDTLSVTEPKIGLSISDLARFSAEGTIAASAISVGNNRVEALKLGFTREGSNTAFSLDGRYDGAPLVARGRLEQDAGAMRIALDQLSAAPRRIPLKLAKPAAVRVANGKVDVETATITAGSGTVDIKGGAGETLDLVATLRNLPASLASTVAPSIAPEGAISGDITIKGTPAAPVVAYNLDWANAAAAPTRSAGLEAFSITAKGDFRDGRLSLDGRASGQSGLTLSGGGTLAISGDRPIAMKFAGNLPFAALNGLLGRQGFVLEGKANADVTLSGGLGKPQITGTVRTAGARLIDVRRNLAIEDLTATVTLEGNRASVTGLVGKLASGGRISGGGTIDILSPGMPADIAITLDKAVYVDGTMVASTADGQLTLKGPLLSAPVLAGTVNLTKTAITIPERLPTSLSELDIKHRNAPGKVQTQMARITKTERHGSQSTIGLDLTVSSPTQIFVRGRGIDAELGGTVSVTGNAQSPNVAGAFELRRGRLSVLTKRMQFTSGTITFGGGLIPILDMEATTTSGSTTITITISGFANDPTVSFSSSPALPQDEILAQLIFGQSMSRLSALQIAQLADAAAQLAGGRSTSLFEALRSTLGVDDLDISTDETGQAKVSAGKYLNDRTYIELQQGGTGQTKAVINLDIGRGVKLKGEAGAEGAGGGIFYEKEY</sequence>
<gene>
    <name evidence="7" type="ORF">HHL25_17090</name>
</gene>
<evidence type="ECO:0000256" key="1">
    <source>
        <dbReference type="ARBA" id="ARBA00004167"/>
    </source>
</evidence>
<evidence type="ECO:0000256" key="4">
    <source>
        <dbReference type="ARBA" id="ARBA00023136"/>
    </source>
</evidence>
<evidence type="ECO:0000259" key="6">
    <source>
        <dbReference type="Pfam" id="PF04357"/>
    </source>
</evidence>
<name>A0A7Y0AYI9_9HYPH</name>
<keyword evidence="3 5" id="KW-1133">Transmembrane helix</keyword>
<dbReference type="Pfam" id="PF04357">
    <property type="entry name" value="TamB"/>
    <property type="match status" value="2"/>
</dbReference>
<dbReference type="Proteomes" id="UP000541470">
    <property type="component" value="Unassembled WGS sequence"/>
</dbReference>
<feature type="domain" description="Translocation and assembly module TamB C-terminal" evidence="6">
    <location>
        <begin position="842"/>
        <end position="1011"/>
    </location>
</feature>
<evidence type="ECO:0000313" key="8">
    <source>
        <dbReference type="Proteomes" id="UP000541470"/>
    </source>
</evidence>
<dbReference type="GO" id="GO:0097347">
    <property type="term" value="C:TAM protein secretion complex"/>
    <property type="evidence" value="ECO:0007669"/>
    <property type="project" value="TreeGrafter"/>
</dbReference>
<dbReference type="InterPro" id="IPR007452">
    <property type="entry name" value="TamB_C"/>
</dbReference>
<dbReference type="GO" id="GO:0005886">
    <property type="term" value="C:plasma membrane"/>
    <property type="evidence" value="ECO:0007669"/>
    <property type="project" value="InterPro"/>
</dbReference>
<keyword evidence="2 5" id="KW-0812">Transmembrane</keyword>
<evidence type="ECO:0000313" key="7">
    <source>
        <dbReference type="EMBL" id="NML75850.1"/>
    </source>
</evidence>
<protein>
    <submittedName>
        <fullName evidence="7">Translocation/assembly module TamB</fullName>
    </submittedName>
</protein>
<feature type="domain" description="Translocation and assembly module TamB C-terminal" evidence="6">
    <location>
        <begin position="1045"/>
        <end position="1387"/>
    </location>
</feature>
<comment type="subcellular location">
    <subcellularLocation>
        <location evidence="1">Membrane</location>
        <topology evidence="1">Single-pass membrane protein</topology>
    </subcellularLocation>
</comment>
<keyword evidence="4 5" id="KW-0472">Membrane</keyword>
<evidence type="ECO:0000256" key="2">
    <source>
        <dbReference type="ARBA" id="ARBA00022692"/>
    </source>
</evidence>
<evidence type="ECO:0000256" key="5">
    <source>
        <dbReference type="SAM" id="Phobius"/>
    </source>
</evidence>
<feature type="transmembrane region" description="Helical" evidence="5">
    <location>
        <begin position="12"/>
        <end position="35"/>
    </location>
</feature>
<dbReference type="EMBL" id="JABBGK010000003">
    <property type="protein sequence ID" value="NML75850.1"/>
    <property type="molecule type" value="Genomic_DNA"/>
</dbReference>
<organism evidence="7 8">
    <name type="scientific">Rhizobium terricola</name>
    <dbReference type="NCBI Taxonomy" id="2728849"/>
    <lineage>
        <taxon>Bacteria</taxon>
        <taxon>Pseudomonadati</taxon>
        <taxon>Pseudomonadota</taxon>
        <taxon>Alphaproteobacteria</taxon>
        <taxon>Hyphomicrobiales</taxon>
        <taxon>Rhizobiaceae</taxon>
        <taxon>Rhizobium/Agrobacterium group</taxon>
        <taxon>Rhizobium</taxon>
    </lineage>
</organism>
<dbReference type="GO" id="GO:0009306">
    <property type="term" value="P:protein secretion"/>
    <property type="evidence" value="ECO:0007669"/>
    <property type="project" value="InterPro"/>
</dbReference>
<keyword evidence="8" id="KW-1185">Reference proteome</keyword>
<comment type="caution">
    <text evidence="7">The sequence shown here is derived from an EMBL/GenBank/DDBJ whole genome shotgun (WGS) entry which is preliminary data.</text>
</comment>
<evidence type="ECO:0000256" key="3">
    <source>
        <dbReference type="ARBA" id="ARBA00022989"/>
    </source>
</evidence>
<proteinExistence type="predicted"/>
<accession>A0A7Y0AYI9</accession>
<dbReference type="PANTHER" id="PTHR36985:SF1">
    <property type="entry name" value="TRANSLOCATION AND ASSEMBLY MODULE SUBUNIT TAMB"/>
    <property type="match status" value="1"/>
</dbReference>
<dbReference type="PANTHER" id="PTHR36985">
    <property type="entry name" value="TRANSLOCATION AND ASSEMBLY MODULE SUBUNIT TAMB"/>
    <property type="match status" value="1"/>
</dbReference>
<reference evidence="7 8" key="1">
    <citation type="submission" date="2020-04" db="EMBL/GenBank/DDBJ databases">
        <title>Rhizobium sp. S-51 isolated from soil.</title>
        <authorList>
            <person name="Dahal R.H."/>
        </authorList>
    </citation>
    <scope>NUCLEOTIDE SEQUENCE [LARGE SCALE GENOMIC DNA]</scope>
    <source>
        <strain evidence="7 8">S-51</strain>
    </source>
</reference>
<dbReference type="RefSeq" id="WP_169593812.1">
    <property type="nucleotide sequence ID" value="NZ_JABBGK010000003.1"/>
</dbReference>